<feature type="region of interest" description="Disordered" evidence="2">
    <location>
        <begin position="1"/>
        <end position="94"/>
    </location>
</feature>
<evidence type="ECO:0000256" key="2">
    <source>
        <dbReference type="SAM" id="MobiDB-lite"/>
    </source>
</evidence>
<evidence type="ECO:0000256" key="1">
    <source>
        <dbReference type="SAM" id="Coils"/>
    </source>
</evidence>
<feature type="coiled-coil region" evidence="1">
    <location>
        <begin position="151"/>
        <end position="206"/>
    </location>
</feature>
<reference evidence="3 4" key="1">
    <citation type="journal article" date="2018" name="Mol. Biol. Evol.">
        <title>Broad Genomic Sampling Reveals a Smut Pathogenic Ancestry of the Fungal Clade Ustilaginomycotina.</title>
        <authorList>
            <person name="Kijpornyongpan T."/>
            <person name="Mondo S.J."/>
            <person name="Barry K."/>
            <person name="Sandor L."/>
            <person name="Lee J."/>
            <person name="Lipzen A."/>
            <person name="Pangilinan J."/>
            <person name="LaButti K."/>
            <person name="Hainaut M."/>
            <person name="Henrissat B."/>
            <person name="Grigoriev I.V."/>
            <person name="Spatafora J.W."/>
            <person name="Aime M.C."/>
        </authorList>
    </citation>
    <scope>NUCLEOTIDE SEQUENCE [LARGE SCALE GENOMIC DNA]</scope>
    <source>
        <strain evidence="3 4">MCA 4186</strain>
    </source>
</reference>
<sequence length="334" mass="36182">MPPSPRVPSPLSPRVRTSSLEEVLSDGRSSPELQAGAASSLRAGAASPLAGSPRPLAGFRAPTIASEARSQARRVSAANGDAPQGSPSGASGKVIQQLTAELATTRETLDATRVTLRTAQRSATAGQRTLDDTKAALIRSRAENEHAATMLARKDRTVADALERARKAEAEAKELGRASREWGARVREVEAELGEERRRKQKAEAGYEAISAAWKTTRDAWRTEIAAAKGEVAAKIAEGRAEVDAMRALFDQAKHEWRSRETEQASLDETLARLQAERTKAEEVVGTQVRELVERLVAHEAETRGQEETLRQCEQDVQRMIRLARQGDVAADVA</sequence>
<dbReference type="OrthoDB" id="6088208at2759"/>
<keyword evidence="1" id="KW-0175">Coiled coil</keyword>
<keyword evidence="4" id="KW-1185">Reference proteome</keyword>
<dbReference type="AlphaFoldDB" id="A0A316Z635"/>
<evidence type="ECO:0000313" key="4">
    <source>
        <dbReference type="Proteomes" id="UP000245946"/>
    </source>
</evidence>
<evidence type="ECO:0000313" key="3">
    <source>
        <dbReference type="EMBL" id="PWN97247.1"/>
    </source>
</evidence>
<evidence type="ECO:0008006" key="5">
    <source>
        <dbReference type="Google" id="ProtNLM"/>
    </source>
</evidence>
<feature type="compositionally biased region" description="Pro residues" evidence="2">
    <location>
        <begin position="1"/>
        <end position="11"/>
    </location>
</feature>
<dbReference type="GeneID" id="37273223"/>
<feature type="compositionally biased region" description="Polar residues" evidence="2">
    <location>
        <begin position="85"/>
        <end position="94"/>
    </location>
</feature>
<protein>
    <recommendedName>
        <fullName evidence="5">SWI5-dependent HO expression protein 3</fullName>
    </recommendedName>
</protein>
<dbReference type="EMBL" id="KZ819295">
    <property type="protein sequence ID" value="PWN97247.1"/>
    <property type="molecule type" value="Genomic_DNA"/>
</dbReference>
<feature type="compositionally biased region" description="Low complexity" evidence="2">
    <location>
        <begin position="35"/>
        <end position="57"/>
    </location>
</feature>
<dbReference type="Proteomes" id="UP000245946">
    <property type="component" value="Unassembled WGS sequence"/>
</dbReference>
<gene>
    <name evidence="3" type="ORF">FA09DRAFT_47117</name>
</gene>
<dbReference type="RefSeq" id="XP_025597526.1">
    <property type="nucleotide sequence ID" value="XM_025745679.1"/>
</dbReference>
<accession>A0A316Z635</accession>
<name>A0A316Z635_9BASI</name>
<dbReference type="STRING" id="58919.A0A316Z635"/>
<proteinExistence type="predicted"/>
<organism evidence="3 4">
    <name type="scientific">Tilletiopsis washingtonensis</name>
    <dbReference type="NCBI Taxonomy" id="58919"/>
    <lineage>
        <taxon>Eukaryota</taxon>
        <taxon>Fungi</taxon>
        <taxon>Dikarya</taxon>
        <taxon>Basidiomycota</taxon>
        <taxon>Ustilaginomycotina</taxon>
        <taxon>Exobasidiomycetes</taxon>
        <taxon>Entylomatales</taxon>
        <taxon>Entylomatales incertae sedis</taxon>
        <taxon>Tilletiopsis</taxon>
    </lineage>
</organism>